<protein>
    <recommendedName>
        <fullName evidence="3">Alcohol dehydrogenase</fullName>
    </recommendedName>
</protein>
<dbReference type="EMBL" id="JAKCXM010000020">
    <property type="protein sequence ID" value="KAJ0407553.1"/>
    <property type="molecule type" value="Genomic_DNA"/>
</dbReference>
<evidence type="ECO:0000313" key="2">
    <source>
        <dbReference type="Proteomes" id="UP001209570"/>
    </source>
</evidence>
<dbReference type="SUPFAM" id="SSF50129">
    <property type="entry name" value="GroES-like"/>
    <property type="match status" value="1"/>
</dbReference>
<proteinExistence type="predicted"/>
<comment type="caution">
    <text evidence="1">The sequence shown here is derived from an EMBL/GenBank/DDBJ whole genome shotgun (WGS) entry which is preliminary data.</text>
</comment>
<accession>A0AAD5LRS2</accession>
<organism evidence="1 2">
    <name type="scientific">Pythium insidiosum</name>
    <name type="common">Pythiosis disease agent</name>
    <dbReference type="NCBI Taxonomy" id="114742"/>
    <lineage>
        <taxon>Eukaryota</taxon>
        <taxon>Sar</taxon>
        <taxon>Stramenopiles</taxon>
        <taxon>Oomycota</taxon>
        <taxon>Peronosporomycetes</taxon>
        <taxon>Pythiales</taxon>
        <taxon>Pythiaceae</taxon>
        <taxon>Pythium</taxon>
    </lineage>
</organism>
<sequence length="70" mass="7675">MSPSTERKIAFGGPSVLQLVQLADPELLDASDVIVQVHAAGVNPIDFKRRQGALKMVMSTRCLRSLNHFL</sequence>
<dbReference type="AlphaFoldDB" id="A0AAD5LRS2"/>
<evidence type="ECO:0008006" key="3">
    <source>
        <dbReference type="Google" id="ProtNLM"/>
    </source>
</evidence>
<name>A0AAD5LRS2_PYTIN</name>
<dbReference type="Gene3D" id="3.90.180.10">
    <property type="entry name" value="Medium-chain alcohol dehydrogenases, catalytic domain"/>
    <property type="match status" value="1"/>
</dbReference>
<gene>
    <name evidence="1" type="ORF">P43SY_006871</name>
</gene>
<dbReference type="InterPro" id="IPR011032">
    <property type="entry name" value="GroES-like_sf"/>
</dbReference>
<keyword evidence="2" id="KW-1185">Reference proteome</keyword>
<dbReference type="Proteomes" id="UP001209570">
    <property type="component" value="Unassembled WGS sequence"/>
</dbReference>
<reference evidence="1" key="1">
    <citation type="submission" date="2021-12" db="EMBL/GenBank/DDBJ databases">
        <title>Prjna785345.</title>
        <authorList>
            <person name="Rujirawat T."/>
            <person name="Krajaejun T."/>
        </authorList>
    </citation>
    <scope>NUCLEOTIDE SEQUENCE</scope>
    <source>
        <strain evidence="1">Pi057C3</strain>
    </source>
</reference>
<evidence type="ECO:0000313" key="1">
    <source>
        <dbReference type="EMBL" id="KAJ0407553.1"/>
    </source>
</evidence>